<dbReference type="InterPro" id="IPR005771">
    <property type="entry name" value="GalU_uridylyltTrfase_bac/arc"/>
</dbReference>
<dbReference type="KEGG" id="mai:MICA_715"/>
<comment type="catalytic activity">
    <reaction evidence="9">
        <text>alpha-D-glucose 1-phosphate + UTP + H(+) = UDP-alpha-D-glucose + diphosphate</text>
        <dbReference type="Rhea" id="RHEA:19889"/>
        <dbReference type="ChEBI" id="CHEBI:15378"/>
        <dbReference type="ChEBI" id="CHEBI:33019"/>
        <dbReference type="ChEBI" id="CHEBI:46398"/>
        <dbReference type="ChEBI" id="CHEBI:58601"/>
        <dbReference type="ChEBI" id="CHEBI:58885"/>
        <dbReference type="EC" id="2.7.7.9"/>
    </reaction>
</comment>
<keyword evidence="5" id="KW-0548">Nucleotidyltransferase</keyword>
<dbReference type="InterPro" id="IPR005835">
    <property type="entry name" value="NTP_transferase_dom"/>
</dbReference>
<dbReference type="PANTHER" id="PTHR43197">
    <property type="entry name" value="UTP--GLUCOSE-1-PHOSPHATE URIDYLYLTRANSFERASE"/>
    <property type="match status" value="1"/>
</dbReference>
<dbReference type="EMBL" id="CP002382">
    <property type="protein sequence ID" value="AEP09049.1"/>
    <property type="molecule type" value="Genomic_DNA"/>
</dbReference>
<evidence type="ECO:0000256" key="6">
    <source>
        <dbReference type="ARBA" id="ARBA00031455"/>
    </source>
</evidence>
<dbReference type="EC" id="2.7.7.9" evidence="2"/>
<protein>
    <recommendedName>
        <fullName evidence="3">UTP--glucose-1-phosphate uridylyltransferase</fullName>
        <ecNumber evidence="2">2.7.7.9</ecNumber>
    </recommendedName>
    <alternativeName>
        <fullName evidence="6">Alpha-D-glucosyl-1-phosphate uridylyltransferase</fullName>
    </alternativeName>
    <alternativeName>
        <fullName evidence="7">UDP-glucose pyrophosphorylase</fullName>
    </alternativeName>
    <alternativeName>
        <fullName evidence="8">Uridine diphosphoglucose pyrophosphorylase</fullName>
    </alternativeName>
</protein>
<organism evidence="11 12">
    <name type="scientific">Micavibrio aeruginosavorus (strain ARL-13)</name>
    <dbReference type="NCBI Taxonomy" id="856793"/>
    <lineage>
        <taxon>Bacteria</taxon>
        <taxon>Pseudomonadati</taxon>
        <taxon>Bdellovibrionota</taxon>
        <taxon>Bdellovibrionia</taxon>
        <taxon>Bdellovibrionales</taxon>
        <taxon>Pseudobdellovibrionaceae</taxon>
        <taxon>Micavibrio</taxon>
    </lineage>
</organism>
<dbReference type="STRING" id="856793.MICA_715"/>
<evidence type="ECO:0000256" key="2">
    <source>
        <dbReference type="ARBA" id="ARBA00012415"/>
    </source>
</evidence>
<dbReference type="HOGENOM" id="CLU_029499_1_2_5"/>
<evidence type="ECO:0000259" key="10">
    <source>
        <dbReference type="Pfam" id="PF00483"/>
    </source>
</evidence>
<keyword evidence="12" id="KW-1185">Reference proteome</keyword>
<dbReference type="AlphaFoldDB" id="G2KQB3"/>
<reference evidence="11 12" key="1">
    <citation type="journal article" date="2011" name="BMC Genomics">
        <title>Genomic insights into an obligate epibiotic bacterial predator: Micavibrio aeruginosavorus ARL-13.</title>
        <authorList>
            <person name="Wang Z."/>
            <person name="Kadouri D."/>
            <person name="Wu M."/>
        </authorList>
    </citation>
    <scope>NUCLEOTIDE SEQUENCE [LARGE SCALE GENOMIC DNA]</scope>
    <source>
        <strain evidence="11 12">ARL-13</strain>
    </source>
</reference>
<dbReference type="eggNOG" id="COG1210">
    <property type="taxonomic scope" value="Bacteria"/>
</dbReference>
<sequence>MSASKQWKPIRKAVLPVAGLGTRFLPATKVMPKEMLPLVDRPLVQHAIEEARDAGIDEFVFITGRFKEMLEEHFDYQPELAALLESRGKPDMAEKVKASEIPAGQLFLTRQPKPLGLGHAIWCAKKLIGDDPFAILLPDDVVLNPGGPGCLAQMIETYNQTGGNLVAVMDVPREKTASYGILDIKSDDGRRVDIKGLVEKPKPENAPSTLSIIGRYILQPELFTYLDKFEKGVGGEIQLTDAMANLIGQQPFHGLRYDGQRYDCGSRVGFIEANIAFAMHDPEIGDTVKSIIKKHAQNL</sequence>
<evidence type="ECO:0000256" key="4">
    <source>
        <dbReference type="ARBA" id="ARBA00022679"/>
    </source>
</evidence>
<dbReference type="GO" id="GO:0003983">
    <property type="term" value="F:UTP:glucose-1-phosphate uridylyltransferase activity"/>
    <property type="evidence" value="ECO:0007669"/>
    <property type="project" value="UniProtKB-EC"/>
</dbReference>
<evidence type="ECO:0000256" key="1">
    <source>
        <dbReference type="ARBA" id="ARBA00006890"/>
    </source>
</evidence>
<evidence type="ECO:0000256" key="5">
    <source>
        <dbReference type="ARBA" id="ARBA00022695"/>
    </source>
</evidence>
<proteinExistence type="inferred from homology"/>
<dbReference type="Pfam" id="PF00483">
    <property type="entry name" value="NTP_transferase"/>
    <property type="match status" value="1"/>
</dbReference>
<dbReference type="InterPro" id="IPR029044">
    <property type="entry name" value="Nucleotide-diphossugar_trans"/>
</dbReference>
<dbReference type="CDD" id="cd02541">
    <property type="entry name" value="UGPase_prokaryotic"/>
    <property type="match status" value="1"/>
</dbReference>
<dbReference type="SUPFAM" id="SSF53448">
    <property type="entry name" value="Nucleotide-diphospho-sugar transferases"/>
    <property type="match status" value="1"/>
</dbReference>
<dbReference type="RefSeq" id="WP_014102272.1">
    <property type="nucleotide sequence ID" value="NC_016026.1"/>
</dbReference>
<name>G2KQB3_MICAA</name>
<dbReference type="Proteomes" id="UP000009286">
    <property type="component" value="Chromosome"/>
</dbReference>
<evidence type="ECO:0000256" key="9">
    <source>
        <dbReference type="ARBA" id="ARBA00048128"/>
    </source>
</evidence>
<evidence type="ECO:0000256" key="3">
    <source>
        <dbReference type="ARBA" id="ARBA00019048"/>
    </source>
</evidence>
<dbReference type="PANTHER" id="PTHR43197:SF1">
    <property type="entry name" value="UTP--GLUCOSE-1-PHOSPHATE URIDYLYLTRANSFERASE"/>
    <property type="match status" value="1"/>
</dbReference>
<feature type="domain" description="Nucleotidyl transferase" evidence="10">
    <location>
        <begin position="13"/>
        <end position="274"/>
    </location>
</feature>
<keyword evidence="4 11" id="KW-0808">Transferase</keyword>
<evidence type="ECO:0000256" key="8">
    <source>
        <dbReference type="ARBA" id="ARBA00032341"/>
    </source>
</evidence>
<evidence type="ECO:0000256" key="7">
    <source>
        <dbReference type="ARBA" id="ARBA00031959"/>
    </source>
</evidence>
<dbReference type="GO" id="GO:0006011">
    <property type="term" value="P:UDP-alpha-D-glucose metabolic process"/>
    <property type="evidence" value="ECO:0007669"/>
    <property type="project" value="InterPro"/>
</dbReference>
<dbReference type="Gene3D" id="3.90.550.10">
    <property type="entry name" value="Spore Coat Polysaccharide Biosynthesis Protein SpsA, Chain A"/>
    <property type="match status" value="1"/>
</dbReference>
<evidence type="ECO:0000313" key="11">
    <source>
        <dbReference type="EMBL" id="AEP09049.1"/>
    </source>
</evidence>
<dbReference type="OrthoDB" id="9803306at2"/>
<accession>G2KQB3</accession>
<comment type="similarity">
    <text evidence="1">Belongs to the UDPGP type 2 family.</text>
</comment>
<gene>
    <name evidence="11" type="ordered locus">MICA_715</name>
</gene>
<evidence type="ECO:0000313" key="12">
    <source>
        <dbReference type="Proteomes" id="UP000009286"/>
    </source>
</evidence>